<keyword evidence="4" id="KW-0249">Electron transport</keyword>
<evidence type="ECO:0000313" key="13">
    <source>
        <dbReference type="Proteomes" id="UP001491310"/>
    </source>
</evidence>
<dbReference type="Pfam" id="PF10517">
    <property type="entry name" value="DM13"/>
    <property type="match status" value="1"/>
</dbReference>
<dbReference type="Pfam" id="PF03188">
    <property type="entry name" value="Cytochrom_B561"/>
    <property type="match status" value="1"/>
</dbReference>
<comment type="caution">
    <text evidence="12">The sequence shown here is derived from an EMBL/GenBank/DDBJ whole genome shotgun (WGS) entry which is preliminary data.</text>
</comment>
<feature type="domain" description="DOMON" evidence="9">
    <location>
        <begin position="626"/>
        <end position="749"/>
    </location>
</feature>
<keyword evidence="2" id="KW-0813">Transport</keyword>
<feature type="domain" description="DOMON" evidence="9">
    <location>
        <begin position="214"/>
        <end position="361"/>
    </location>
</feature>
<evidence type="ECO:0000256" key="8">
    <source>
        <dbReference type="SAM" id="SignalP"/>
    </source>
</evidence>
<proteinExistence type="predicted"/>
<dbReference type="SMART" id="SM00664">
    <property type="entry name" value="DoH"/>
    <property type="match status" value="1"/>
</dbReference>
<comment type="subcellular location">
    <subcellularLocation>
        <location evidence="1">Membrane</location>
    </subcellularLocation>
</comment>
<dbReference type="Pfam" id="PF25489">
    <property type="entry name" value="At5g54830"/>
    <property type="match status" value="1"/>
</dbReference>
<keyword evidence="6 7" id="KW-0472">Membrane</keyword>
<evidence type="ECO:0000259" key="11">
    <source>
        <dbReference type="PROSITE" id="PS51549"/>
    </source>
</evidence>
<feature type="signal peptide" evidence="8">
    <location>
        <begin position="1"/>
        <end position="24"/>
    </location>
</feature>
<keyword evidence="8" id="KW-0732">Signal</keyword>
<evidence type="ECO:0000313" key="12">
    <source>
        <dbReference type="EMBL" id="KAK9902156.1"/>
    </source>
</evidence>
<keyword evidence="3 7" id="KW-0812">Transmembrane</keyword>
<feature type="domain" description="DM13" evidence="11">
    <location>
        <begin position="78"/>
        <end position="183"/>
    </location>
</feature>
<dbReference type="PANTHER" id="PTHR47281:SF1">
    <property type="entry name" value="OS09G0557700 PROTEIN"/>
    <property type="match status" value="1"/>
</dbReference>
<dbReference type="CDD" id="cd09631">
    <property type="entry name" value="DOMON_DOH"/>
    <property type="match status" value="1"/>
</dbReference>
<dbReference type="SMART" id="SM00686">
    <property type="entry name" value="DM13"/>
    <property type="match status" value="1"/>
</dbReference>
<dbReference type="Proteomes" id="UP001491310">
    <property type="component" value="Unassembled WGS sequence"/>
</dbReference>
<feature type="transmembrane region" description="Helical" evidence="7">
    <location>
        <begin position="923"/>
        <end position="946"/>
    </location>
</feature>
<evidence type="ECO:0000256" key="4">
    <source>
        <dbReference type="ARBA" id="ARBA00022982"/>
    </source>
</evidence>
<keyword evidence="5 7" id="KW-1133">Transmembrane helix</keyword>
<dbReference type="PROSITE" id="PS50836">
    <property type="entry name" value="DOMON"/>
    <property type="match status" value="2"/>
</dbReference>
<dbReference type="Gene3D" id="1.20.120.1770">
    <property type="match status" value="1"/>
</dbReference>
<organism evidence="12 13">
    <name type="scientific">Coccomyxa subellipsoidea</name>
    <dbReference type="NCBI Taxonomy" id="248742"/>
    <lineage>
        <taxon>Eukaryota</taxon>
        <taxon>Viridiplantae</taxon>
        <taxon>Chlorophyta</taxon>
        <taxon>core chlorophytes</taxon>
        <taxon>Trebouxiophyceae</taxon>
        <taxon>Trebouxiophyceae incertae sedis</taxon>
        <taxon>Coccomyxaceae</taxon>
        <taxon>Coccomyxa</taxon>
    </lineage>
</organism>
<gene>
    <name evidence="12" type="ORF">WJX75_006175</name>
</gene>
<dbReference type="PANTHER" id="PTHR47281">
    <property type="entry name" value="OS09G0557700 PROTEIN"/>
    <property type="match status" value="1"/>
</dbReference>
<feature type="chain" id="PRO_5045516290" description="Cytochrome b561 domain-containing protein" evidence="8">
    <location>
        <begin position="25"/>
        <end position="1005"/>
    </location>
</feature>
<dbReference type="InterPro" id="IPR057443">
    <property type="entry name" value="At5g54830-like"/>
</dbReference>
<reference evidence="12 13" key="1">
    <citation type="journal article" date="2024" name="Nat. Commun.">
        <title>Phylogenomics reveals the evolutionary origins of lichenization in chlorophyte algae.</title>
        <authorList>
            <person name="Puginier C."/>
            <person name="Libourel C."/>
            <person name="Otte J."/>
            <person name="Skaloud P."/>
            <person name="Haon M."/>
            <person name="Grisel S."/>
            <person name="Petersen M."/>
            <person name="Berrin J.G."/>
            <person name="Delaux P.M."/>
            <person name="Dal Grande F."/>
            <person name="Keller J."/>
        </authorList>
    </citation>
    <scope>NUCLEOTIDE SEQUENCE [LARGE SCALE GENOMIC DNA]</scope>
    <source>
        <strain evidence="12 13">SAG 216-7</strain>
    </source>
</reference>
<feature type="transmembrane region" description="Helical" evidence="7">
    <location>
        <begin position="824"/>
        <end position="844"/>
    </location>
</feature>
<dbReference type="InterPro" id="IPR045879">
    <property type="entry name" value="B561A"/>
</dbReference>
<evidence type="ECO:0000259" key="9">
    <source>
        <dbReference type="PROSITE" id="PS50836"/>
    </source>
</evidence>
<dbReference type="InterPro" id="IPR006593">
    <property type="entry name" value="Cyt_b561/ferric_Rdtase_TM"/>
</dbReference>
<dbReference type="CDD" id="cd08760">
    <property type="entry name" value="Cyt_b561_FRRS1_like"/>
    <property type="match status" value="1"/>
</dbReference>
<dbReference type="InterPro" id="IPR045266">
    <property type="entry name" value="DOH_DOMON"/>
</dbReference>
<evidence type="ECO:0000256" key="5">
    <source>
        <dbReference type="ARBA" id="ARBA00022989"/>
    </source>
</evidence>
<dbReference type="PROSITE" id="PS51549">
    <property type="entry name" value="DM13"/>
    <property type="match status" value="1"/>
</dbReference>
<evidence type="ECO:0000256" key="2">
    <source>
        <dbReference type="ARBA" id="ARBA00022448"/>
    </source>
</evidence>
<dbReference type="InterPro" id="IPR019545">
    <property type="entry name" value="DM13_domain"/>
</dbReference>
<feature type="domain" description="Cytochrome b561" evidence="10">
    <location>
        <begin position="753"/>
        <end position="952"/>
    </location>
</feature>
<feature type="transmembrane region" description="Helical" evidence="7">
    <location>
        <begin position="789"/>
        <end position="812"/>
    </location>
</feature>
<evidence type="ECO:0000259" key="10">
    <source>
        <dbReference type="PROSITE" id="PS50939"/>
    </source>
</evidence>
<evidence type="ECO:0008006" key="14">
    <source>
        <dbReference type="Google" id="ProtNLM"/>
    </source>
</evidence>
<protein>
    <recommendedName>
        <fullName evidence="14">Cytochrome b561 domain-containing protein</fullName>
    </recommendedName>
</protein>
<dbReference type="InterPro" id="IPR005018">
    <property type="entry name" value="DOMON_domain"/>
</dbReference>
<dbReference type="SMART" id="SM00665">
    <property type="entry name" value="B561"/>
    <property type="match status" value="1"/>
</dbReference>
<evidence type="ECO:0000256" key="7">
    <source>
        <dbReference type="SAM" id="Phobius"/>
    </source>
</evidence>
<keyword evidence="13" id="KW-1185">Reference proteome</keyword>
<evidence type="ECO:0000256" key="3">
    <source>
        <dbReference type="ARBA" id="ARBA00022692"/>
    </source>
</evidence>
<evidence type="ECO:0000256" key="6">
    <source>
        <dbReference type="ARBA" id="ARBA00023136"/>
    </source>
</evidence>
<evidence type="ECO:0000256" key="1">
    <source>
        <dbReference type="ARBA" id="ARBA00004370"/>
    </source>
</evidence>
<sequence>MRRSSQVSELVAAMVVVSIATTNAQCPHLIALAGAQRNLLQAAAPRPQPASPAVPAGAPGPATAAKSMCNGSRTHPYVGYQGDLTTMDHNVGGHISILDDCTFQVTGFSYDGLAPAAHWWGGNGLAQDELRKGVELDPMRLATPLQNVEMTVQLPAGVTWNNISIISVWCEEFLADFGHVILAPGNVSSLVPAPAPAPAANAGGFDHCIDLSPNFFQMQWKLDNPDPAIAQAVTVSYKAFLDANMWMGFGYSMDGATEAEMIGSDVVIAGMVGEQCFAYSYYLTAKEQCNYQGGQNAGVCPTSGLLGMPHTNVGNSARLISCNRSAGNLVTVTYMRPLKASNKYEHDWPVGAPKYAVWGVGPLSQGSTAAEPVVLFHAPSNKGPTYAASDFRLSLGAPSQCKAPLTPPVAGVTAPAPAPTMQPPKLLDLTKSNMIEITTGTNKNYPNPPAWGLSLHVNGLETPVVRVARGTNYTFVIKAGETHPIYITDNINGGGEDADIIYGGSDSDAGTVANPLTFYWTPNMTTPNTVFYQCYAHRKLGWIMQVVNADGSPNTVPNPNKASLEGLANLPVALTNPTALAASTSAAAPAPAPAAGKGGNSCRTRFGTDGPDELYAHCATLSQDSANVRLNWRLDTLAGRRDMTALLQCANSNGWCAWGLSQKPGQMIGTSAIVVRACPACPTGAVAEQYYLASKSESGVKPDPKGVLDVLKSEATKLPEGTIQALFTLRLPEGVSAKNYIVDCIGASGPLSADGGLARHDTGASLSALLDLAGGNAAVSATTRSVFPVVHGVLMVVAWCMLLPISVTIARTCKHNWPPAWFQIHRAVGVIAVAMIAAGLGLGIEAWNGVSWTNLFVAHLALGFLAVFLAVLQITALVYRPHLDSDLRWLWATCHKWTGRKALLVTFINAIIGFNLPEVQLPAYYSWGLAIIWAAIFLAGAGKELYGRRSLQMKSQSSGHAFGGDATNSKGKCMVCYKGSSKKPHTVAQSLFSHPGFDYLKRQNC</sequence>
<feature type="transmembrane region" description="Helical" evidence="7">
    <location>
        <begin position="856"/>
        <end position="879"/>
    </location>
</feature>
<accession>A0ABR2YCB5</accession>
<feature type="transmembrane region" description="Helical" evidence="7">
    <location>
        <begin position="900"/>
        <end position="917"/>
    </location>
</feature>
<dbReference type="PROSITE" id="PS50939">
    <property type="entry name" value="CYTOCHROME_B561"/>
    <property type="match status" value="1"/>
</dbReference>
<name>A0ABR2YCB5_9CHLO</name>
<dbReference type="EMBL" id="JALJOT010000016">
    <property type="protein sequence ID" value="KAK9902156.1"/>
    <property type="molecule type" value="Genomic_DNA"/>
</dbReference>